<feature type="transmembrane region" description="Helical" evidence="7">
    <location>
        <begin position="12"/>
        <end position="32"/>
    </location>
</feature>
<dbReference type="InterPro" id="IPR017900">
    <property type="entry name" value="4Fe4S_Fe_S_CS"/>
</dbReference>
<proteinExistence type="predicted"/>
<dbReference type="Gene3D" id="3.30.70.20">
    <property type="match status" value="1"/>
</dbReference>
<evidence type="ECO:0000256" key="3">
    <source>
        <dbReference type="ARBA" id="ARBA00022723"/>
    </source>
</evidence>
<evidence type="ECO:0000256" key="5">
    <source>
        <dbReference type="ARBA" id="ARBA00023004"/>
    </source>
</evidence>
<dbReference type="SUPFAM" id="SSF54862">
    <property type="entry name" value="4Fe-4S ferredoxins"/>
    <property type="match status" value="1"/>
</dbReference>
<dbReference type="KEGG" id="anr:Ana3638_13275"/>
<evidence type="ECO:0000256" key="6">
    <source>
        <dbReference type="ARBA" id="ARBA00023014"/>
    </source>
</evidence>
<sequence>MLMKRQKIRKLFLLLSFLLFPVTLYYLSPYLIIQGGFAGIITGSLIFFAALFILSLIFGRAFCGWLCPAGGLQECCMSAVDKKVNGKKIDRIKFMIWVPWLIGIVLSFLSAGGIKSVNFFYMTDHGISASSLPGLITYYLVVILITLLALTLGRRGMCHSICWMAPFMIIGTKLKNKLHFPSLHLDSTPSNCVNCGICSKNCPMSLEVARMVQANKLDNAECILCGECVDNCPKKAIRLTFKQNI</sequence>
<keyword evidence="10" id="KW-1185">Reference proteome</keyword>
<organism evidence="9 10">
    <name type="scientific">Anaerocolumna sedimenticola</name>
    <dbReference type="NCBI Taxonomy" id="2696063"/>
    <lineage>
        <taxon>Bacteria</taxon>
        <taxon>Bacillati</taxon>
        <taxon>Bacillota</taxon>
        <taxon>Clostridia</taxon>
        <taxon>Lachnospirales</taxon>
        <taxon>Lachnospiraceae</taxon>
        <taxon>Anaerocolumna</taxon>
    </lineage>
</organism>
<dbReference type="Pfam" id="PF13187">
    <property type="entry name" value="Fer4_9"/>
    <property type="match status" value="1"/>
</dbReference>
<keyword evidence="7" id="KW-1133">Transmembrane helix</keyword>
<feature type="transmembrane region" description="Helical" evidence="7">
    <location>
        <begin position="38"/>
        <end position="58"/>
    </location>
</feature>
<dbReference type="PROSITE" id="PS51379">
    <property type="entry name" value="4FE4S_FER_2"/>
    <property type="match status" value="2"/>
</dbReference>
<evidence type="ECO:0000313" key="9">
    <source>
        <dbReference type="EMBL" id="QHQ63744.1"/>
    </source>
</evidence>
<evidence type="ECO:0000313" key="10">
    <source>
        <dbReference type="Proteomes" id="UP000464314"/>
    </source>
</evidence>
<dbReference type="PANTHER" id="PTHR30176">
    <property type="entry name" value="FERREDOXIN-TYPE PROTEIN NAPH"/>
    <property type="match status" value="1"/>
</dbReference>
<evidence type="ECO:0000256" key="4">
    <source>
        <dbReference type="ARBA" id="ARBA00022982"/>
    </source>
</evidence>
<dbReference type="EMBL" id="CP048000">
    <property type="protein sequence ID" value="QHQ63744.1"/>
    <property type="molecule type" value="Genomic_DNA"/>
</dbReference>
<dbReference type="Pfam" id="PF12801">
    <property type="entry name" value="Fer4_5"/>
    <property type="match status" value="2"/>
</dbReference>
<feature type="domain" description="4Fe-4S ferredoxin-type" evidence="8">
    <location>
        <begin position="213"/>
        <end position="242"/>
    </location>
</feature>
<keyword evidence="1" id="KW-0813">Transport</keyword>
<evidence type="ECO:0000256" key="7">
    <source>
        <dbReference type="SAM" id="Phobius"/>
    </source>
</evidence>
<dbReference type="PANTHER" id="PTHR30176:SF3">
    <property type="entry name" value="FERREDOXIN-TYPE PROTEIN NAPH"/>
    <property type="match status" value="1"/>
</dbReference>
<keyword evidence="2" id="KW-0004">4Fe-4S</keyword>
<evidence type="ECO:0000256" key="2">
    <source>
        <dbReference type="ARBA" id="ARBA00022485"/>
    </source>
</evidence>
<feature type="transmembrane region" description="Helical" evidence="7">
    <location>
        <begin position="94"/>
        <end position="114"/>
    </location>
</feature>
<keyword evidence="7" id="KW-0472">Membrane</keyword>
<keyword evidence="6" id="KW-0411">Iron-sulfur</keyword>
<gene>
    <name evidence="9" type="ORF">Ana3638_13275</name>
</gene>
<keyword evidence="3" id="KW-0479">Metal-binding</keyword>
<dbReference type="InterPro" id="IPR017896">
    <property type="entry name" value="4Fe4S_Fe-S-bd"/>
</dbReference>
<keyword evidence="5" id="KW-0408">Iron</keyword>
<feature type="transmembrane region" description="Helical" evidence="7">
    <location>
        <begin position="134"/>
        <end position="153"/>
    </location>
</feature>
<dbReference type="InterPro" id="IPR051684">
    <property type="entry name" value="Electron_Trans/Redox"/>
</dbReference>
<feature type="domain" description="4Fe-4S ferredoxin-type" evidence="8">
    <location>
        <begin position="181"/>
        <end position="211"/>
    </location>
</feature>
<dbReference type="Proteomes" id="UP000464314">
    <property type="component" value="Chromosome"/>
</dbReference>
<evidence type="ECO:0000259" key="8">
    <source>
        <dbReference type="PROSITE" id="PS51379"/>
    </source>
</evidence>
<dbReference type="GO" id="GO:0046872">
    <property type="term" value="F:metal ion binding"/>
    <property type="evidence" value="ECO:0007669"/>
    <property type="project" value="UniProtKB-KW"/>
</dbReference>
<dbReference type="GO" id="GO:0051539">
    <property type="term" value="F:4 iron, 4 sulfur cluster binding"/>
    <property type="evidence" value="ECO:0007669"/>
    <property type="project" value="UniProtKB-KW"/>
</dbReference>
<evidence type="ECO:0000256" key="1">
    <source>
        <dbReference type="ARBA" id="ARBA00022448"/>
    </source>
</evidence>
<dbReference type="GO" id="GO:0005886">
    <property type="term" value="C:plasma membrane"/>
    <property type="evidence" value="ECO:0007669"/>
    <property type="project" value="TreeGrafter"/>
</dbReference>
<keyword evidence="7" id="KW-0812">Transmembrane</keyword>
<dbReference type="AlphaFoldDB" id="A0A6P1TS32"/>
<dbReference type="PROSITE" id="PS00198">
    <property type="entry name" value="4FE4S_FER_1"/>
    <property type="match status" value="1"/>
</dbReference>
<accession>A0A6P1TS32</accession>
<protein>
    <submittedName>
        <fullName evidence="9">4Fe-4S binding protein</fullName>
    </submittedName>
</protein>
<name>A0A6P1TS32_9FIRM</name>
<keyword evidence="4" id="KW-0249">Electron transport</keyword>
<reference evidence="9 10" key="1">
    <citation type="submission" date="2020-01" db="EMBL/GenBank/DDBJ databases">
        <title>Genome analysis of Anaerocolumna sp. CBA3638.</title>
        <authorList>
            <person name="Kim J."/>
            <person name="Roh S.W."/>
        </authorList>
    </citation>
    <scope>NUCLEOTIDE SEQUENCE [LARGE SCALE GENOMIC DNA]</scope>
    <source>
        <strain evidence="9 10">CBA3638</strain>
    </source>
</reference>